<sequence>MELIMGQDVVMEQVFMYQATTLVGKFHGHLISDKSMSIWIKRVWRQQRGYAPI</sequence>
<geneLocation type="mitochondrion" evidence="1"/>
<dbReference type="EMBL" id="LKAM01000010">
    <property type="protein sequence ID" value="KUM46674.1"/>
    <property type="molecule type" value="Genomic_DNA"/>
</dbReference>
<protein>
    <submittedName>
        <fullName evidence="1">Uncharacterized protein</fullName>
    </submittedName>
</protein>
<dbReference type="AlphaFoldDB" id="A0A101LWL0"/>
<keyword evidence="1" id="KW-0496">Mitochondrion</keyword>
<proteinExistence type="predicted"/>
<accession>A0A101LWL0</accession>
<gene>
    <name evidence="1" type="ORF">ABT39_MTgene1354</name>
</gene>
<reference evidence="1" key="1">
    <citation type="journal article" date="2015" name="Genome Biol. Evol.">
        <title>Organellar Genomes of White Spruce (Picea glauca): Assembly and Annotation.</title>
        <authorList>
            <person name="Jackman S.D."/>
            <person name="Warren R.L."/>
            <person name="Gibb E.A."/>
            <person name="Vandervalk B.P."/>
            <person name="Mohamadi H."/>
            <person name="Chu J."/>
            <person name="Raymond A."/>
            <person name="Pleasance S."/>
            <person name="Coope R."/>
            <person name="Wildung M.R."/>
            <person name="Ritland C.E."/>
            <person name="Bousquet J."/>
            <person name="Jones S.J."/>
            <person name="Bohlmann J."/>
            <person name="Birol I."/>
        </authorList>
    </citation>
    <scope>NUCLEOTIDE SEQUENCE [LARGE SCALE GENOMIC DNA]</scope>
    <source>
        <tissue evidence="1">Flushing bud</tissue>
    </source>
</reference>
<organism evidence="1">
    <name type="scientific">Picea glauca</name>
    <name type="common">White spruce</name>
    <name type="synonym">Pinus glauca</name>
    <dbReference type="NCBI Taxonomy" id="3330"/>
    <lineage>
        <taxon>Eukaryota</taxon>
        <taxon>Viridiplantae</taxon>
        <taxon>Streptophyta</taxon>
        <taxon>Embryophyta</taxon>
        <taxon>Tracheophyta</taxon>
        <taxon>Spermatophyta</taxon>
        <taxon>Pinopsida</taxon>
        <taxon>Pinidae</taxon>
        <taxon>Conifers I</taxon>
        <taxon>Pinales</taxon>
        <taxon>Pinaceae</taxon>
        <taxon>Picea</taxon>
    </lineage>
</organism>
<evidence type="ECO:0000313" key="1">
    <source>
        <dbReference type="EMBL" id="KUM46674.1"/>
    </source>
</evidence>
<name>A0A101LWL0_PICGL</name>
<comment type="caution">
    <text evidence="1">The sequence shown here is derived from an EMBL/GenBank/DDBJ whole genome shotgun (WGS) entry which is preliminary data.</text>
</comment>